<dbReference type="GO" id="GO:0030686">
    <property type="term" value="C:90S preribosome"/>
    <property type="evidence" value="ECO:0007669"/>
    <property type="project" value="TreeGrafter"/>
</dbReference>
<dbReference type="PANTHER" id="PTHR13102:SF0">
    <property type="entry name" value="NUCLEOLAR PROTEIN 9"/>
    <property type="match status" value="1"/>
</dbReference>
<evidence type="ECO:0008006" key="4">
    <source>
        <dbReference type="Google" id="ProtNLM"/>
    </source>
</evidence>
<dbReference type="GO" id="GO:0000480">
    <property type="term" value="P:endonucleolytic cleavage in 5'-ETS of tricistronic rRNA transcript (SSU-rRNA, 5.8S rRNA, LSU-rRNA)"/>
    <property type="evidence" value="ECO:0007669"/>
    <property type="project" value="TreeGrafter"/>
</dbReference>
<dbReference type="GO" id="GO:0003723">
    <property type="term" value="F:RNA binding"/>
    <property type="evidence" value="ECO:0007669"/>
    <property type="project" value="InterPro"/>
</dbReference>
<dbReference type="InterPro" id="IPR011989">
    <property type="entry name" value="ARM-like"/>
</dbReference>
<dbReference type="InterPro" id="IPR040000">
    <property type="entry name" value="NOP9"/>
</dbReference>
<proteinExistence type="predicted"/>
<dbReference type="EMBL" id="GDRN01061799">
    <property type="protein sequence ID" value="JAI65163.1"/>
    <property type="molecule type" value="Transcribed_RNA"/>
</dbReference>
<dbReference type="GO" id="GO:0000056">
    <property type="term" value="P:ribosomal small subunit export from nucleus"/>
    <property type="evidence" value="ECO:0007669"/>
    <property type="project" value="TreeGrafter"/>
</dbReference>
<dbReference type="GO" id="GO:0005730">
    <property type="term" value="C:nucleolus"/>
    <property type="evidence" value="ECO:0007669"/>
    <property type="project" value="TreeGrafter"/>
</dbReference>
<accession>A0A0P4W9R4</accession>
<organism evidence="3">
    <name type="scientific">Scylla olivacea</name>
    <name type="common">Orange mud crab</name>
    <name type="synonym">Cancer olivacea</name>
    <dbReference type="NCBI Taxonomy" id="85551"/>
    <lineage>
        <taxon>Eukaryota</taxon>
        <taxon>Metazoa</taxon>
        <taxon>Ecdysozoa</taxon>
        <taxon>Arthropoda</taxon>
        <taxon>Crustacea</taxon>
        <taxon>Multicrustacea</taxon>
        <taxon>Malacostraca</taxon>
        <taxon>Eumalacostraca</taxon>
        <taxon>Eucarida</taxon>
        <taxon>Decapoda</taxon>
        <taxon>Pleocyemata</taxon>
        <taxon>Brachyura</taxon>
        <taxon>Eubrachyura</taxon>
        <taxon>Portunoidea</taxon>
        <taxon>Portunidae</taxon>
        <taxon>Portuninae</taxon>
        <taxon>Scylla</taxon>
    </lineage>
</organism>
<sequence>MAHVDRKGKHKKKNNFLRQAKRHGKKGSYGKGRRLSEEEYSYYMKVFEQLKHLKGEEKEILIRNFIRELEQGGQQRSLASNQIVSRILDDALPHADLVQVLAMNNIFAEDLRAMCVDPYASHVLQTLLTLALKYAQKGAVQKRHEENEEGNEEKELLIHVSADQRQEFSTFLDKVGRFIYNNLEDFVSHTYASHVVRSVLEVCSGVEVQHSVRSSQRSQTSHALCKEDKILAVPPTVKQVLLNIAVRFTRLPDLIEIMSTECGSAVLQSLLSVLKHGDPDQCAAVVTHLIQHGLPGIENWYIENPDDAEMPDLPPLFQDGPTTRLLEVMLTCCSSEQQKNIFQRYFKGKIKILVQHRMANFAVQRLLSSWIDKETFEEVFEEMSEALVSALSSQHQGVIHALASACQRLNIRQASCMKSLIDLLECSEPGKPQEIFALLVLRMLPFPEYRAKQDEGTLPSVSLQGALTLQELLNFSKPIKVVNSLLVINPEELQSMGCDPRGSHVVDAFVNSSSVSAKNKEKLVYRFKGYYTTMACSKHGSRVLEALWKVASMKAKTQVCNELIADELKLKDNLFGRIIFKNFQLNMFKRGDKSDWQQVIDQTEKKRKMFVDLLNEDEDKGELKEKKHKKKRKVDTVEDSIFIDTSGADI</sequence>
<dbReference type="InterPro" id="IPR016024">
    <property type="entry name" value="ARM-type_fold"/>
</dbReference>
<keyword evidence="1" id="KW-0677">Repeat</keyword>
<dbReference type="SMART" id="SM00025">
    <property type="entry name" value="Pumilio"/>
    <property type="match status" value="7"/>
</dbReference>
<dbReference type="SUPFAM" id="SSF48371">
    <property type="entry name" value="ARM repeat"/>
    <property type="match status" value="2"/>
</dbReference>
<evidence type="ECO:0000256" key="1">
    <source>
        <dbReference type="ARBA" id="ARBA00022737"/>
    </source>
</evidence>
<name>A0A0P4W9R4_SCYOL</name>
<evidence type="ECO:0000313" key="3">
    <source>
        <dbReference type="EMBL" id="JAI65163.1"/>
    </source>
</evidence>
<dbReference type="GO" id="GO:0000447">
    <property type="term" value="P:endonucleolytic cleavage in ITS1 to separate SSU-rRNA from 5.8S rRNA and LSU-rRNA from tricistronic rRNA transcript (SSU-rRNA, 5.8S rRNA, LSU-rRNA)"/>
    <property type="evidence" value="ECO:0007669"/>
    <property type="project" value="TreeGrafter"/>
</dbReference>
<evidence type="ECO:0000256" key="2">
    <source>
        <dbReference type="SAM" id="MobiDB-lite"/>
    </source>
</evidence>
<dbReference type="PANTHER" id="PTHR13102">
    <property type="entry name" value="NUCLEOLAR PROTEIN 9"/>
    <property type="match status" value="1"/>
</dbReference>
<dbReference type="Pfam" id="PF22493">
    <property type="entry name" value="PUF_NOP9"/>
    <property type="match status" value="1"/>
</dbReference>
<dbReference type="GO" id="GO:0000472">
    <property type="term" value="P:endonucleolytic cleavage to generate mature 5'-end of SSU-rRNA from (SSU-rRNA, 5.8S rRNA, LSU-rRNA)"/>
    <property type="evidence" value="ECO:0007669"/>
    <property type="project" value="TreeGrafter"/>
</dbReference>
<reference evidence="3" key="1">
    <citation type="submission" date="2015-09" db="EMBL/GenBank/DDBJ databases">
        <title>Scylla olivacea transcriptome.</title>
        <authorList>
            <person name="Ikhwanuddin M."/>
        </authorList>
    </citation>
    <scope>NUCLEOTIDE SEQUENCE</scope>
</reference>
<protein>
    <recommendedName>
        <fullName evidence="4">Nucleolar protein 9</fullName>
    </recommendedName>
</protein>
<feature type="region of interest" description="Disordered" evidence="2">
    <location>
        <begin position="1"/>
        <end position="32"/>
    </location>
</feature>
<dbReference type="InterPro" id="IPR001313">
    <property type="entry name" value="Pumilio_RNA-bd_rpt"/>
</dbReference>
<dbReference type="GO" id="GO:0030688">
    <property type="term" value="C:preribosome, small subunit precursor"/>
    <property type="evidence" value="ECO:0007669"/>
    <property type="project" value="TreeGrafter"/>
</dbReference>
<dbReference type="Gene3D" id="1.25.10.10">
    <property type="entry name" value="Leucine-rich Repeat Variant"/>
    <property type="match status" value="3"/>
</dbReference>
<dbReference type="AlphaFoldDB" id="A0A0P4W9R4"/>